<dbReference type="PANTHER" id="PTHR43464">
    <property type="entry name" value="METHYLTRANSFERASE"/>
    <property type="match status" value="1"/>
</dbReference>
<feature type="domain" description="Methyltransferase" evidence="1">
    <location>
        <begin position="55"/>
        <end position="172"/>
    </location>
</feature>
<gene>
    <name evidence="2" type="primary">ubiE</name>
    <name evidence="2" type="ORF">GKIL_0178</name>
</gene>
<name>U5QFH5_GLOK1</name>
<dbReference type="SUPFAM" id="SSF53335">
    <property type="entry name" value="S-adenosyl-L-methionine-dependent methyltransferases"/>
    <property type="match status" value="1"/>
</dbReference>
<dbReference type="HOGENOM" id="CLU_622297_0_0_3"/>
<evidence type="ECO:0000313" key="2">
    <source>
        <dbReference type="EMBL" id="AGY56425.1"/>
    </source>
</evidence>
<keyword evidence="2" id="KW-0830">Ubiquinone</keyword>
<evidence type="ECO:0000259" key="1">
    <source>
        <dbReference type="Pfam" id="PF13847"/>
    </source>
</evidence>
<keyword evidence="2" id="KW-0808">Transferase</keyword>
<dbReference type="PANTHER" id="PTHR43464:SF91">
    <property type="entry name" value="SLL0487 PROTEIN"/>
    <property type="match status" value="1"/>
</dbReference>
<accession>U5QFH5</accession>
<dbReference type="GO" id="GO:0032259">
    <property type="term" value="P:methylation"/>
    <property type="evidence" value="ECO:0007669"/>
    <property type="project" value="UniProtKB-KW"/>
</dbReference>
<sequence>MSLEADYLQQLLRQYDTTPYPNIPLHHSHREDTSMLYLHNLQTPYYLRNRRRIETAGKRILDVGCGSGFSTLALAEANPGAQITGIDLSPRSVEVARERLAHHGFPDAQFHVIGVEELAQLGEKFDYINCDEVIYILPDPVAGLASLTAVLAPDGIVRANLHSEIVRAPLLHAQKMFTILGLDGSRSEEEEVALSRETMEKMIDGAQLKKLAWTPFSSLHDNTEWYRMNYLLRGDKGFTVPDMFRMLAQSNLELVNMLLWPTWDPRRLFKEGELPQLLVERYDRMSLEERLQLTELINSSHRLLDFWCGHRGEAQPFVPLTRWSDAQLTASTLHLHPQLATPRLKEFLLYCLESGEPFNINQHMRVPYGEPIAIDGMEEALLPLWNGPQPYANFQRQWVRLAVRRTTVRKPVFEHEARSGLRRFVTAMEALAYLMVEAGL</sequence>
<keyword evidence="2" id="KW-0489">Methyltransferase</keyword>
<keyword evidence="3" id="KW-1185">Reference proteome</keyword>
<organism evidence="2 3">
    <name type="scientific">Gloeobacter kilaueensis (strain ATCC BAA-2537 / CCAP 1431/1 / ULC 316 / JS1)</name>
    <dbReference type="NCBI Taxonomy" id="1183438"/>
    <lineage>
        <taxon>Bacteria</taxon>
        <taxon>Bacillati</taxon>
        <taxon>Cyanobacteriota</taxon>
        <taxon>Cyanophyceae</taxon>
        <taxon>Gloeobacterales</taxon>
        <taxon>Gloeobacteraceae</taxon>
        <taxon>Gloeobacter</taxon>
    </lineage>
</organism>
<dbReference type="STRING" id="1183438.GKIL_0178"/>
<proteinExistence type="predicted"/>
<dbReference type="RefSeq" id="WP_023171429.1">
    <property type="nucleotide sequence ID" value="NC_022600.1"/>
</dbReference>
<dbReference type="Proteomes" id="UP000017396">
    <property type="component" value="Chromosome"/>
</dbReference>
<dbReference type="EMBL" id="CP003587">
    <property type="protein sequence ID" value="AGY56425.1"/>
    <property type="molecule type" value="Genomic_DNA"/>
</dbReference>
<reference evidence="2 3" key="1">
    <citation type="journal article" date="2013" name="PLoS ONE">
        <title>Cultivation and Complete Genome Sequencing of Gloeobacter kilaueensis sp. nov., from a Lava Cave in Kilauea Caldera, Hawai'i.</title>
        <authorList>
            <person name="Saw J.H."/>
            <person name="Schatz M."/>
            <person name="Brown M.V."/>
            <person name="Kunkel D.D."/>
            <person name="Foster J.S."/>
            <person name="Shick H."/>
            <person name="Christensen S."/>
            <person name="Hou S."/>
            <person name="Wan X."/>
            <person name="Donachie S.P."/>
        </authorList>
    </citation>
    <scope>NUCLEOTIDE SEQUENCE [LARGE SCALE GENOMIC DNA]</scope>
    <source>
        <strain evidence="3">JS</strain>
    </source>
</reference>
<protein>
    <submittedName>
        <fullName evidence="2">3-demethylubiquinone-9 3-methyltransferase</fullName>
    </submittedName>
</protein>
<dbReference type="eggNOG" id="COG2227">
    <property type="taxonomic scope" value="Bacteria"/>
</dbReference>
<dbReference type="CDD" id="cd02440">
    <property type="entry name" value="AdoMet_MTases"/>
    <property type="match status" value="1"/>
</dbReference>
<dbReference type="OrthoDB" id="649979at2"/>
<dbReference type="GO" id="GO:0008168">
    <property type="term" value="F:methyltransferase activity"/>
    <property type="evidence" value="ECO:0007669"/>
    <property type="project" value="UniProtKB-KW"/>
</dbReference>
<dbReference type="Pfam" id="PF13847">
    <property type="entry name" value="Methyltransf_31"/>
    <property type="match status" value="1"/>
</dbReference>
<dbReference type="KEGG" id="glj:GKIL_0178"/>
<evidence type="ECO:0000313" key="3">
    <source>
        <dbReference type="Proteomes" id="UP000017396"/>
    </source>
</evidence>
<dbReference type="Gene3D" id="3.40.50.150">
    <property type="entry name" value="Vaccinia Virus protein VP39"/>
    <property type="match status" value="1"/>
</dbReference>
<dbReference type="InterPro" id="IPR025714">
    <property type="entry name" value="Methyltranfer_dom"/>
</dbReference>
<dbReference type="InterPro" id="IPR029063">
    <property type="entry name" value="SAM-dependent_MTases_sf"/>
</dbReference>
<dbReference type="AlphaFoldDB" id="U5QFH5"/>
<dbReference type="PATRIC" id="fig|1183438.3.peg.178"/>